<reference evidence="5 6" key="1">
    <citation type="submission" date="2019-04" db="EMBL/GenBank/DDBJ databases">
        <title>Isachenkonia alkalipeptolytica gen. nov. sp. nov. a new anaerobic, alkiliphilic organothrophic bacterium capable to reduce synthesized ferrihydrite isolated from a soda lake.</title>
        <authorList>
            <person name="Toshchakov S.V."/>
            <person name="Zavarzina D.G."/>
            <person name="Zhilina T.N."/>
            <person name="Kostrikina N.A."/>
            <person name="Kublanov I.V."/>
        </authorList>
    </citation>
    <scope>NUCLEOTIDE SEQUENCE [LARGE SCALE GENOMIC DNA]</scope>
    <source>
        <strain evidence="5 6">Z-1701</strain>
    </source>
</reference>
<dbReference type="SUPFAM" id="SSF55447">
    <property type="entry name" value="CO dehydrogenase flavoprotein C-terminal domain-like"/>
    <property type="match status" value="1"/>
</dbReference>
<dbReference type="RefSeq" id="WP_160722320.1">
    <property type="nucleotide sequence ID" value="NZ_SUMG01000015.1"/>
</dbReference>
<dbReference type="SMART" id="SM01092">
    <property type="entry name" value="CO_deh_flav_C"/>
    <property type="match status" value="1"/>
</dbReference>
<protein>
    <submittedName>
        <fullName evidence="5">Xanthine dehydrogenase family protein subunit M</fullName>
    </submittedName>
</protein>
<dbReference type="FunFam" id="3.30.465.10:FF:000017">
    <property type="entry name" value="Xanthine dehydrogenase, FAD binding subunit"/>
    <property type="match status" value="1"/>
</dbReference>
<evidence type="ECO:0000256" key="1">
    <source>
        <dbReference type="ARBA" id="ARBA00022630"/>
    </source>
</evidence>
<dbReference type="InterPro" id="IPR016166">
    <property type="entry name" value="FAD-bd_PCMH"/>
</dbReference>
<organism evidence="5 6">
    <name type="scientific">Isachenkonia alkalipeptolytica</name>
    <dbReference type="NCBI Taxonomy" id="2565777"/>
    <lineage>
        <taxon>Bacteria</taxon>
        <taxon>Bacillati</taxon>
        <taxon>Bacillota</taxon>
        <taxon>Clostridia</taxon>
        <taxon>Eubacteriales</taxon>
        <taxon>Clostridiaceae</taxon>
        <taxon>Isachenkonia</taxon>
    </lineage>
</organism>
<comment type="caution">
    <text evidence="5">The sequence shown here is derived from an EMBL/GenBank/DDBJ whole genome shotgun (WGS) entry which is preliminary data.</text>
</comment>
<dbReference type="Gene3D" id="3.30.465.10">
    <property type="match status" value="1"/>
</dbReference>
<evidence type="ECO:0000313" key="5">
    <source>
        <dbReference type="EMBL" id="NBG89055.1"/>
    </source>
</evidence>
<feature type="domain" description="FAD-binding PCMH-type" evidence="4">
    <location>
        <begin position="1"/>
        <end position="176"/>
    </location>
</feature>
<dbReference type="AlphaFoldDB" id="A0AA44BFI0"/>
<dbReference type="InterPro" id="IPR051312">
    <property type="entry name" value="Diverse_Substr_Oxidored"/>
</dbReference>
<evidence type="ECO:0000313" key="6">
    <source>
        <dbReference type="Proteomes" id="UP000449710"/>
    </source>
</evidence>
<dbReference type="PANTHER" id="PTHR42659">
    <property type="entry name" value="XANTHINE DEHYDROGENASE SUBUNIT C-RELATED"/>
    <property type="match status" value="1"/>
</dbReference>
<gene>
    <name evidence="5" type="ORF">ISALK_11195</name>
</gene>
<dbReference type="Pfam" id="PF00941">
    <property type="entry name" value="FAD_binding_5"/>
    <property type="match status" value="1"/>
</dbReference>
<keyword evidence="1" id="KW-0285">Flavoprotein</keyword>
<dbReference type="InterPro" id="IPR036318">
    <property type="entry name" value="FAD-bd_PCMH-like_sf"/>
</dbReference>
<dbReference type="EMBL" id="SUMG01000015">
    <property type="protein sequence ID" value="NBG89055.1"/>
    <property type="molecule type" value="Genomic_DNA"/>
</dbReference>
<dbReference type="InterPro" id="IPR016167">
    <property type="entry name" value="FAD-bd_PCMH_sub1"/>
</dbReference>
<dbReference type="PANTHER" id="PTHR42659:SF9">
    <property type="entry name" value="XANTHINE DEHYDROGENASE FAD-BINDING SUBUNIT XDHB-RELATED"/>
    <property type="match status" value="1"/>
</dbReference>
<dbReference type="InterPro" id="IPR016169">
    <property type="entry name" value="FAD-bd_PCMH_sub2"/>
</dbReference>
<dbReference type="Gene3D" id="3.30.43.10">
    <property type="entry name" value="Uridine Diphospho-n-acetylenolpyruvylglucosamine Reductase, domain 2"/>
    <property type="match status" value="1"/>
</dbReference>
<name>A0AA44BFI0_9CLOT</name>
<dbReference type="GO" id="GO:0016491">
    <property type="term" value="F:oxidoreductase activity"/>
    <property type="evidence" value="ECO:0007669"/>
    <property type="project" value="UniProtKB-KW"/>
</dbReference>
<dbReference type="Proteomes" id="UP000449710">
    <property type="component" value="Unassembled WGS sequence"/>
</dbReference>
<dbReference type="PROSITE" id="PS51387">
    <property type="entry name" value="FAD_PCMH"/>
    <property type="match status" value="1"/>
</dbReference>
<dbReference type="GO" id="GO:0071949">
    <property type="term" value="F:FAD binding"/>
    <property type="evidence" value="ECO:0007669"/>
    <property type="project" value="InterPro"/>
</dbReference>
<evidence type="ECO:0000256" key="3">
    <source>
        <dbReference type="ARBA" id="ARBA00023002"/>
    </source>
</evidence>
<dbReference type="Pfam" id="PF03450">
    <property type="entry name" value="CO_deh_flav_C"/>
    <property type="match status" value="1"/>
</dbReference>
<proteinExistence type="predicted"/>
<keyword evidence="3" id="KW-0560">Oxidoreductase</keyword>
<dbReference type="InterPro" id="IPR036683">
    <property type="entry name" value="CO_DH_flav_C_dom_sf"/>
</dbReference>
<dbReference type="InterPro" id="IPR002346">
    <property type="entry name" value="Mopterin_DH_FAD-bd"/>
</dbReference>
<keyword evidence="6" id="KW-1185">Reference proteome</keyword>
<keyword evidence="2" id="KW-0274">FAD</keyword>
<evidence type="ECO:0000259" key="4">
    <source>
        <dbReference type="PROSITE" id="PS51387"/>
    </source>
</evidence>
<sequence>MFDIEKTYKPKTLQALVEAMEETAEEGKIIAGGTDVVVKLREGVLQPKALIDISSVKEMQFIRLQEGKVQIGAGTTFSDLEDHPLLEGRLQGLKEGAVEVGSPQIRNAGTLGGNICNASPAADTVPPLLALDAAVVLKGGQGLRTLKLEDFFLGKGKVDLAPGEFLYYIEFDQAKEGQGLGFSKLGPRKALAISKICTAVYLDADKDHRVREIRIANGSVGPTSLREREVEEVLRGKTLTPEHKEAAQQKFKEVLNRRLKGRWDVDFKEEAIRGVFKEALEKAVARALV</sequence>
<accession>A0AA44BFI0</accession>
<dbReference type="InterPro" id="IPR005107">
    <property type="entry name" value="CO_DH_flav_C"/>
</dbReference>
<dbReference type="SUPFAM" id="SSF56176">
    <property type="entry name" value="FAD-binding/transporter-associated domain-like"/>
    <property type="match status" value="1"/>
</dbReference>
<dbReference type="Gene3D" id="3.30.390.50">
    <property type="entry name" value="CO dehydrogenase flavoprotein, C-terminal domain"/>
    <property type="match status" value="1"/>
</dbReference>
<evidence type="ECO:0000256" key="2">
    <source>
        <dbReference type="ARBA" id="ARBA00022827"/>
    </source>
</evidence>